<evidence type="ECO:0008006" key="3">
    <source>
        <dbReference type="Google" id="ProtNLM"/>
    </source>
</evidence>
<protein>
    <recommendedName>
        <fullName evidence="3">Copper amine oxidase-like N-terminal domain-containing protein</fullName>
    </recommendedName>
</protein>
<proteinExistence type="predicted"/>
<comment type="caution">
    <text evidence="1">The sequence shown here is derived from an EMBL/GenBank/DDBJ whole genome shotgun (WGS) entry which is preliminary data.</text>
</comment>
<accession>M9LC94</accession>
<reference evidence="1 2" key="1">
    <citation type="submission" date="2012-10" db="EMBL/GenBank/DDBJ databases">
        <title>Draft Genome Sequence of Paenibacillus popilliae ATCC 14706T.</title>
        <authorList>
            <person name="Iiyama K."/>
            <person name="Mori K."/>
            <person name="Mon H."/>
            <person name="Chieda Y."/>
            <person name="Lee J.M."/>
            <person name="Kusakabe T."/>
            <person name="Tashiro K."/>
            <person name="Asano S."/>
            <person name="Yasunaga-Aoki C."/>
            <person name="Shimizu S."/>
        </authorList>
    </citation>
    <scope>NUCLEOTIDE SEQUENCE [LARGE SCALE GENOMIC DNA]</scope>
    <source>
        <strain evidence="1 2">ATCC 14706</strain>
    </source>
</reference>
<dbReference type="EMBL" id="BALG01000235">
    <property type="protein sequence ID" value="GAC43657.1"/>
    <property type="molecule type" value="Genomic_DNA"/>
</dbReference>
<evidence type="ECO:0000313" key="2">
    <source>
        <dbReference type="Proteomes" id="UP000029453"/>
    </source>
</evidence>
<sequence>MVNGLVTVPGELIDGCAYAHVREVAEAVRVKVKWVGEERMVVLSM</sequence>
<keyword evidence="2" id="KW-1185">Reference proteome</keyword>
<name>M9LC94_PAEPP</name>
<dbReference type="Proteomes" id="UP000029453">
    <property type="component" value="Unassembled WGS sequence"/>
</dbReference>
<organism evidence="1 2">
    <name type="scientific">Paenibacillus popilliae ATCC 14706</name>
    <dbReference type="NCBI Taxonomy" id="1212764"/>
    <lineage>
        <taxon>Bacteria</taxon>
        <taxon>Bacillati</taxon>
        <taxon>Bacillota</taxon>
        <taxon>Bacilli</taxon>
        <taxon>Bacillales</taxon>
        <taxon>Paenibacillaceae</taxon>
        <taxon>Paenibacillus</taxon>
    </lineage>
</organism>
<dbReference type="AlphaFoldDB" id="M9LC94"/>
<evidence type="ECO:0000313" key="1">
    <source>
        <dbReference type="EMBL" id="GAC43657.1"/>
    </source>
</evidence>
<gene>
    <name evidence="1" type="ORF">PPOP_3056</name>
</gene>